<reference evidence="2" key="1">
    <citation type="submission" date="2021-01" db="EMBL/GenBank/DDBJ databases">
        <title>Adiantum capillus-veneris genome.</title>
        <authorList>
            <person name="Fang Y."/>
            <person name="Liao Q."/>
        </authorList>
    </citation>
    <scope>NUCLEOTIDE SEQUENCE</scope>
    <source>
        <strain evidence="2">H3</strain>
        <tissue evidence="2">Leaf</tissue>
    </source>
</reference>
<dbReference type="AlphaFoldDB" id="A0A9D4ZQT2"/>
<dbReference type="OrthoDB" id="1937712at2759"/>
<protein>
    <submittedName>
        <fullName evidence="2">Uncharacterized protein</fullName>
    </submittedName>
</protein>
<accession>A0A9D4ZQT2</accession>
<evidence type="ECO:0000256" key="1">
    <source>
        <dbReference type="SAM" id="MobiDB-lite"/>
    </source>
</evidence>
<proteinExistence type="predicted"/>
<keyword evidence="3" id="KW-1185">Reference proteome</keyword>
<evidence type="ECO:0000313" key="2">
    <source>
        <dbReference type="EMBL" id="KAI5081790.1"/>
    </source>
</evidence>
<sequence>MPGLRSRPLIDRRLRSMGASSSESNSLQSSQSISSSDEGRSGYRHMILHIFTRRMILDVIAFIWRLPGMIGGLLKKEEKLLDTIEDDINEATDVVKMGSRVVEELAEGVEKVADAIDNKDLEKIAKVVEEDAKRVEVIMDKVKARTKVVHDELEEVASSLGESMQDVEEVVAKVQVKPRDASMQEAAKLLAVLPSSSTPTSHLTDQ</sequence>
<gene>
    <name evidence="2" type="ORF">GOP47_0001533</name>
</gene>
<name>A0A9D4ZQT2_ADICA</name>
<organism evidence="2 3">
    <name type="scientific">Adiantum capillus-veneris</name>
    <name type="common">Maidenhair fern</name>
    <dbReference type="NCBI Taxonomy" id="13818"/>
    <lineage>
        <taxon>Eukaryota</taxon>
        <taxon>Viridiplantae</taxon>
        <taxon>Streptophyta</taxon>
        <taxon>Embryophyta</taxon>
        <taxon>Tracheophyta</taxon>
        <taxon>Polypodiopsida</taxon>
        <taxon>Polypodiidae</taxon>
        <taxon>Polypodiales</taxon>
        <taxon>Pteridineae</taxon>
        <taxon>Pteridaceae</taxon>
        <taxon>Vittarioideae</taxon>
        <taxon>Adiantum</taxon>
    </lineage>
</organism>
<feature type="compositionally biased region" description="Low complexity" evidence="1">
    <location>
        <begin position="20"/>
        <end position="36"/>
    </location>
</feature>
<feature type="region of interest" description="Disordered" evidence="1">
    <location>
        <begin position="17"/>
        <end position="39"/>
    </location>
</feature>
<evidence type="ECO:0000313" key="3">
    <source>
        <dbReference type="Proteomes" id="UP000886520"/>
    </source>
</evidence>
<comment type="caution">
    <text evidence="2">The sequence shown here is derived from an EMBL/GenBank/DDBJ whole genome shotgun (WGS) entry which is preliminary data.</text>
</comment>
<dbReference type="EMBL" id="JABFUD020000003">
    <property type="protein sequence ID" value="KAI5081790.1"/>
    <property type="molecule type" value="Genomic_DNA"/>
</dbReference>
<dbReference type="Proteomes" id="UP000886520">
    <property type="component" value="Chromosome 2"/>
</dbReference>